<feature type="region of interest" description="Disordered" evidence="1">
    <location>
        <begin position="81"/>
        <end position="102"/>
    </location>
</feature>
<proteinExistence type="predicted"/>
<dbReference type="EMBL" id="MDHH01000001">
    <property type="protein sequence ID" value="OUE04106.1"/>
    <property type="molecule type" value="Genomic_DNA"/>
</dbReference>
<gene>
    <name evidence="2" type="ORF">CMMCAS07_04095</name>
</gene>
<name>A0A251XL11_CLAMM</name>
<organism evidence="2 3">
    <name type="scientific">Clavibacter michiganensis subsp. michiganensis</name>
    <dbReference type="NCBI Taxonomy" id="33013"/>
    <lineage>
        <taxon>Bacteria</taxon>
        <taxon>Bacillati</taxon>
        <taxon>Actinomycetota</taxon>
        <taxon>Actinomycetes</taxon>
        <taxon>Micrococcales</taxon>
        <taxon>Microbacteriaceae</taxon>
        <taxon>Clavibacter</taxon>
    </lineage>
</organism>
<keyword evidence="3" id="KW-1185">Reference proteome</keyword>
<evidence type="ECO:0000256" key="1">
    <source>
        <dbReference type="SAM" id="MobiDB-lite"/>
    </source>
</evidence>
<dbReference type="AlphaFoldDB" id="A0A251XL11"/>
<comment type="caution">
    <text evidence="2">The sequence shown here is derived from an EMBL/GenBank/DDBJ whole genome shotgun (WGS) entry which is preliminary data.</text>
</comment>
<feature type="region of interest" description="Disordered" evidence="1">
    <location>
        <begin position="1"/>
        <end position="22"/>
    </location>
</feature>
<evidence type="ECO:0000313" key="2">
    <source>
        <dbReference type="EMBL" id="OUE04106.1"/>
    </source>
</evidence>
<sequence>MGEGAVEAGSEHDPRVPGPHLRVGEHRGEAARVDVVHAPILPGAFRLADRRRYGRDMTVLRFLGRVLTRVIHVLGKFRMVGDGQNPANGDPMGFDKPQQYRP</sequence>
<evidence type="ECO:0000313" key="3">
    <source>
        <dbReference type="Proteomes" id="UP000195062"/>
    </source>
</evidence>
<accession>A0A251XL11</accession>
<protein>
    <submittedName>
        <fullName evidence="2">Uncharacterized protein</fullName>
    </submittedName>
</protein>
<dbReference type="Proteomes" id="UP000195062">
    <property type="component" value="Unassembled WGS sequence"/>
</dbReference>
<reference evidence="2 3" key="1">
    <citation type="submission" date="2016-08" db="EMBL/GenBank/DDBJ databases">
        <title>Genome sequence of Clavibacter michiganensis subsp. michiganensis strain CASJ007.</title>
        <authorList>
            <person name="Thapa S.P."/>
            <person name="Coaker G."/>
        </authorList>
    </citation>
    <scope>NUCLEOTIDE SEQUENCE [LARGE SCALE GENOMIC DNA]</scope>
    <source>
        <strain evidence="2">CASJ007</strain>
    </source>
</reference>